<dbReference type="GO" id="GO:0005737">
    <property type="term" value="C:cytoplasm"/>
    <property type="evidence" value="ECO:0007669"/>
    <property type="project" value="TreeGrafter"/>
</dbReference>
<dbReference type="InterPro" id="IPR035985">
    <property type="entry name" value="Ubiquitin-activating_enz"/>
</dbReference>
<dbReference type="EMBL" id="HE575318">
    <property type="protein sequence ID" value="CCC90642.1"/>
    <property type="molecule type" value="Genomic_DNA"/>
</dbReference>
<dbReference type="FunFam" id="3.40.50.720:FF:000669">
    <property type="entry name" value="SUMO-activating enzyme subunit"/>
    <property type="match status" value="1"/>
</dbReference>
<dbReference type="GO" id="GO:0019948">
    <property type="term" value="F:SUMO activating enzyme activity"/>
    <property type="evidence" value="ECO:0007669"/>
    <property type="project" value="TreeGrafter"/>
</dbReference>
<dbReference type="Pfam" id="PF00899">
    <property type="entry name" value="ThiF"/>
    <property type="match status" value="1"/>
</dbReference>
<evidence type="ECO:0000256" key="1">
    <source>
        <dbReference type="ARBA" id="ARBA00022598"/>
    </source>
</evidence>
<dbReference type="AlphaFoldDB" id="G0ULY0"/>
<evidence type="ECO:0000256" key="2">
    <source>
        <dbReference type="SAM" id="MobiDB-lite"/>
    </source>
</evidence>
<dbReference type="UniPathway" id="UPA00143"/>
<dbReference type="InterPro" id="IPR042063">
    <property type="entry name" value="Ubi_acti_E1_SCCH"/>
</dbReference>
<dbReference type="PANTHER" id="PTHR10953:SF5">
    <property type="entry name" value="SUMO-ACTIVATING ENZYME SUBUNIT 2"/>
    <property type="match status" value="1"/>
</dbReference>
<dbReference type="GO" id="GO:0031510">
    <property type="term" value="C:SUMO activating enzyme complex"/>
    <property type="evidence" value="ECO:0007669"/>
    <property type="project" value="TreeGrafter"/>
</dbReference>
<dbReference type="PANTHER" id="PTHR10953">
    <property type="entry name" value="UBIQUITIN-ACTIVATING ENZYME E1"/>
    <property type="match status" value="1"/>
</dbReference>
<evidence type="ECO:0000259" key="4">
    <source>
        <dbReference type="Pfam" id="PF14732"/>
    </source>
</evidence>
<dbReference type="GO" id="GO:0016925">
    <property type="term" value="P:protein sumoylation"/>
    <property type="evidence" value="ECO:0007669"/>
    <property type="project" value="TreeGrafter"/>
</dbReference>
<gene>
    <name evidence="5" type="ORF">TCIL3000_5_3890</name>
</gene>
<feature type="domain" description="THIF-type NAD/FAD binding fold" evidence="3">
    <location>
        <begin position="173"/>
        <end position="563"/>
    </location>
</feature>
<protein>
    <submittedName>
        <fullName evidence="5">Putative ubiquitin-activating enzyme e1</fullName>
    </submittedName>
</protein>
<feature type="region of interest" description="Disordered" evidence="2">
    <location>
        <begin position="749"/>
        <end position="778"/>
    </location>
</feature>
<feature type="compositionally biased region" description="Basic and acidic residues" evidence="2">
    <location>
        <begin position="754"/>
        <end position="765"/>
    </location>
</feature>
<organism evidence="5">
    <name type="scientific">Trypanosoma congolense (strain IL3000)</name>
    <dbReference type="NCBI Taxonomy" id="1068625"/>
    <lineage>
        <taxon>Eukaryota</taxon>
        <taxon>Discoba</taxon>
        <taxon>Euglenozoa</taxon>
        <taxon>Kinetoplastea</taxon>
        <taxon>Metakinetoplastina</taxon>
        <taxon>Trypanosomatida</taxon>
        <taxon>Trypanosomatidae</taxon>
        <taxon>Trypanosoma</taxon>
        <taxon>Nannomonas</taxon>
    </lineage>
</organism>
<reference evidence="5" key="1">
    <citation type="journal article" date="2012" name="Proc. Natl. Acad. Sci. U.S.A.">
        <title>Antigenic diversity is generated by distinct evolutionary mechanisms in African trypanosome species.</title>
        <authorList>
            <person name="Jackson A.P."/>
            <person name="Berry A."/>
            <person name="Aslett M."/>
            <person name="Allison H.C."/>
            <person name="Burton P."/>
            <person name="Vavrova-Anderson J."/>
            <person name="Brown R."/>
            <person name="Browne H."/>
            <person name="Corton N."/>
            <person name="Hauser H."/>
            <person name="Gamble J."/>
            <person name="Gilderthorp R."/>
            <person name="Marcello L."/>
            <person name="McQuillan J."/>
            <person name="Otto T.D."/>
            <person name="Quail M.A."/>
            <person name="Sanders M.J."/>
            <person name="van Tonder A."/>
            <person name="Ginger M.L."/>
            <person name="Field M.C."/>
            <person name="Barry J.D."/>
            <person name="Hertz-Fowler C."/>
            <person name="Berriman M."/>
        </authorList>
    </citation>
    <scope>NUCLEOTIDE SEQUENCE</scope>
    <source>
        <strain evidence="5">IL3000</strain>
    </source>
</reference>
<keyword evidence="1" id="KW-0436">Ligase</keyword>
<sequence>MYVQVGHVVFPPELLSSRGETIGSAKRVKCEGSLGASLHSAEAISLAVSMGVQRILKGLGDGADVSDVFVDVKVDEERRGASFCFVRHFLSIAAAAPVGAPVPLPADFPLEGFERSIYSFDEIELQSPDGAYAMRLPVFREKRPVIIMPTSDSGGVERQAAGIGTDTQHPAAAGDETLLEKRVLVVGAGGIGCELLKVLVLYGFNNIDMFDLDTIDATNLNRQFLFCKNDVGESKSVTARKAILSWFSPPSHRQVPTIRAYHANIKDEMYDESFFSQFSIVLNALDNIGARQHVNRMCMRAGVPLIDSGTMGYNGQVQPIVYGRYECYDCHPKAANQQTVAVCTVHARPTTMVHCVHYAKELYERLFGDGQREGGDELAFVDDLLNQEGGCKDSVTKPDKGGLLKMAVALGRCLFIEKIEELLSMKSTWPTKPPLPIGNDVIDRVVDHFPQLMGSSTGDTLNVNRDNVMSVDEAISLFLDSFVRCALRSERCAFRKEDDDTIDFVAAVSNIRATMFHIFPQQSVEEIRTVAGKIVPAVATTNAIVAAGVVQQALRVLSLTNATHPVMEPKMIYVRKVPQERRRRLPLDPPGTVLEAGDGCARKMQNVSDLYLVHSAPPNPCNAKCIVCRNRHPTVQVYLDAQNITVGGFVRRVLSERLKMHEPSLFQGLNVLYEEGEYEALASTPLINLMKAIHSKPLDLLVDDLNHKVEWRVVVFHSDGCGQQSTDDGIVMEGLEAALALERALLEEVSTADEGDRPEESHPAESESPAKGNPTGACAVVFVHSDDDDENGDVVEIE</sequence>
<proteinExistence type="predicted"/>
<dbReference type="InterPro" id="IPR000594">
    <property type="entry name" value="ThiF_NAD_FAD-bd"/>
</dbReference>
<dbReference type="Gene3D" id="3.40.50.720">
    <property type="entry name" value="NAD(P)-binding Rossmann-like Domain"/>
    <property type="match status" value="1"/>
</dbReference>
<evidence type="ECO:0000313" key="5">
    <source>
        <dbReference type="EMBL" id="CCC90642.1"/>
    </source>
</evidence>
<accession>G0ULY0</accession>
<dbReference type="Pfam" id="PF14732">
    <property type="entry name" value="UAE_UbL"/>
    <property type="match status" value="1"/>
</dbReference>
<dbReference type="Gene3D" id="1.10.10.2660">
    <property type="entry name" value="Ubiquitin-activating enzyme E1, SCCH domain"/>
    <property type="match status" value="1"/>
</dbReference>
<dbReference type="Gene3D" id="3.10.290.20">
    <property type="entry name" value="Ubiquitin-like 2 activating enzyme e1b. Chain: B, domain 3"/>
    <property type="match status" value="1"/>
</dbReference>
<name>G0ULY0_TRYCI</name>
<dbReference type="SUPFAM" id="SSF69572">
    <property type="entry name" value="Activating enzymes of the ubiquitin-like proteins"/>
    <property type="match status" value="1"/>
</dbReference>
<dbReference type="VEuPathDB" id="TriTrypDB:TcIL3000_5_3890"/>
<dbReference type="InterPro" id="IPR028077">
    <property type="entry name" value="UAE_UbL_dom"/>
</dbReference>
<dbReference type="InterPro" id="IPR045886">
    <property type="entry name" value="ThiF/MoeB/HesA"/>
</dbReference>
<dbReference type="GO" id="GO:0016567">
    <property type="term" value="P:protein ubiquitination"/>
    <property type="evidence" value="ECO:0007669"/>
    <property type="project" value="UniProtKB-UniPathway"/>
</dbReference>
<evidence type="ECO:0000259" key="3">
    <source>
        <dbReference type="Pfam" id="PF00899"/>
    </source>
</evidence>
<feature type="domain" description="Ubiquitin/SUMO-activating enzyme ubiquitin-like" evidence="4">
    <location>
        <begin position="637"/>
        <end position="719"/>
    </location>
</feature>